<dbReference type="InterPro" id="IPR035994">
    <property type="entry name" value="Nucleoside_phosphorylase_sf"/>
</dbReference>
<evidence type="ECO:0000256" key="4">
    <source>
        <dbReference type="ARBA" id="ARBA00022679"/>
    </source>
</evidence>
<accession>A0A2K2H8R6</accession>
<dbReference type="UniPathway" id="UPA00606"/>
<dbReference type="Proteomes" id="UP000236340">
    <property type="component" value="Unassembled WGS sequence"/>
</dbReference>
<dbReference type="InterPro" id="IPR000845">
    <property type="entry name" value="Nucleoside_phosphorylase_d"/>
</dbReference>
<dbReference type="NCBIfam" id="TIGR01697">
    <property type="entry name" value="PNPH-PUNA-XAPA"/>
    <property type="match status" value="1"/>
</dbReference>
<sequence length="269" mass="28324">MPQIQVAADLVRDRFGSINYDLAVILGSGFDVTASGEVLGELPFGDLPGAPAAPVPGHAGRLLCLRFRDRRVLAFAGRFHCYQGLSARQAAFPVCLAKALAVDRLLITSAVGGISREMTPGTFVLLRDHLNLLGDNPLAGEVPPRFVDLSRLYRQDVFDCLAAVAGPAGINLRRGVLAALSGPSYETPAEIEMLRRLGADVVSMSMVPEAIMAAACGLEVVGLALVTNLAAGLATASLDHREVLAAGASSSGPFGQLFETLLENWCSFH</sequence>
<feature type="binding site" evidence="6">
    <location>
        <position position="58"/>
    </location>
    <ligand>
        <name>phosphate</name>
        <dbReference type="ChEBI" id="CHEBI:43474"/>
    </ligand>
</feature>
<dbReference type="NCBIfam" id="NF006054">
    <property type="entry name" value="PRK08202.1"/>
    <property type="match status" value="1"/>
</dbReference>
<keyword evidence="3 5" id="KW-0328">Glycosyltransferase</keyword>
<feature type="binding site" evidence="6">
    <location>
        <position position="205"/>
    </location>
    <ligand>
        <name>phosphate</name>
        <dbReference type="ChEBI" id="CHEBI:43474"/>
    </ligand>
</feature>
<feature type="binding site" evidence="6">
    <location>
        <position position="110"/>
    </location>
    <ligand>
        <name>phosphate</name>
        <dbReference type="ChEBI" id="CHEBI:43474"/>
    </ligand>
</feature>
<evidence type="ECO:0000256" key="1">
    <source>
        <dbReference type="ARBA" id="ARBA00005058"/>
    </source>
</evidence>
<proteinExistence type="inferred from homology"/>
<dbReference type="PANTHER" id="PTHR11904">
    <property type="entry name" value="METHYLTHIOADENOSINE/PURINE NUCLEOSIDE PHOSPHORYLASE"/>
    <property type="match status" value="1"/>
</dbReference>
<evidence type="ECO:0000256" key="5">
    <source>
        <dbReference type="PIRNR" id="PIRNR000477"/>
    </source>
</evidence>
<dbReference type="GO" id="GO:0004731">
    <property type="term" value="F:purine-nucleoside phosphorylase activity"/>
    <property type="evidence" value="ECO:0007669"/>
    <property type="project" value="UniProtKB-EC"/>
</dbReference>
<dbReference type="PIRSF" id="PIRSF000477">
    <property type="entry name" value="PurNPase"/>
    <property type="match status" value="1"/>
</dbReference>
<dbReference type="PANTHER" id="PTHR11904:SF9">
    <property type="entry name" value="PURINE NUCLEOSIDE PHOSPHORYLASE-RELATED"/>
    <property type="match status" value="1"/>
</dbReference>
<name>A0A2K2H8R6_9BACT</name>
<evidence type="ECO:0000313" key="9">
    <source>
        <dbReference type="Proteomes" id="UP000236340"/>
    </source>
</evidence>
<feature type="binding site" evidence="6">
    <location>
        <begin position="78"/>
        <end position="80"/>
    </location>
    <ligand>
        <name>phosphate</name>
        <dbReference type="ChEBI" id="CHEBI:43474"/>
    </ligand>
</feature>
<evidence type="ECO:0000256" key="6">
    <source>
        <dbReference type="PIRSR" id="PIRSR000477-2"/>
    </source>
</evidence>
<dbReference type="GO" id="GO:0009116">
    <property type="term" value="P:nucleoside metabolic process"/>
    <property type="evidence" value="ECO:0007669"/>
    <property type="project" value="InterPro"/>
</dbReference>
<evidence type="ECO:0000256" key="3">
    <source>
        <dbReference type="ARBA" id="ARBA00022676"/>
    </source>
</evidence>
<dbReference type="RefSeq" id="WP_103115858.1">
    <property type="nucleotide sequence ID" value="NZ_PPFX01000026.1"/>
</dbReference>
<evidence type="ECO:0000256" key="2">
    <source>
        <dbReference type="ARBA" id="ARBA00006751"/>
    </source>
</evidence>
<dbReference type="Pfam" id="PF01048">
    <property type="entry name" value="PNP_UDP_1"/>
    <property type="match status" value="1"/>
</dbReference>
<comment type="similarity">
    <text evidence="2 5">Belongs to the PNP/MTAP phosphorylase family.</text>
</comment>
<comment type="pathway">
    <text evidence="1 5">Purine metabolism; purine nucleoside salvage.</text>
</comment>
<evidence type="ECO:0000259" key="7">
    <source>
        <dbReference type="Pfam" id="PF01048"/>
    </source>
</evidence>
<comment type="function">
    <text evidence="5">The purine nucleoside phosphorylases catalyze the phosphorolytic breakdown of the N-glycosidic bond in the beta-(deoxy)ribonucleoside molecules, with the formation of the corresponding free purine bases and pentose-1-phosphate.</text>
</comment>
<reference evidence="8 9" key="1">
    <citation type="journal article" date="2018" name="Genome Announc.">
        <title>Genome Sequence of Geothermobacter sp. HR-1 Iron Reducer from the Loihi Seamount.</title>
        <authorList>
            <person name="Smith H."/>
            <person name="Abuyen K."/>
            <person name="Tremblay J."/>
            <person name="Savalia P."/>
            <person name="Perez-Rodriguez I."/>
            <person name="Emerson D."/>
            <person name="Tully B."/>
            <person name="Amend J."/>
        </authorList>
    </citation>
    <scope>NUCLEOTIDE SEQUENCE [LARGE SCALE GENOMIC DNA]</scope>
    <source>
        <strain evidence="8 9">HR-1</strain>
    </source>
</reference>
<dbReference type="AlphaFoldDB" id="A0A2K2H8R6"/>
<dbReference type="OrthoDB" id="1523230at2"/>
<dbReference type="EC" id="2.4.2.1" evidence="5"/>
<feature type="binding site" evidence="6">
    <location>
        <position position="186"/>
    </location>
    <ligand>
        <name>a purine D-ribonucleoside</name>
        <dbReference type="ChEBI" id="CHEBI:142355"/>
    </ligand>
</feature>
<dbReference type="EMBL" id="PPFX01000026">
    <property type="protein sequence ID" value="PNU19623.1"/>
    <property type="molecule type" value="Genomic_DNA"/>
</dbReference>
<dbReference type="GO" id="GO:0005737">
    <property type="term" value="C:cytoplasm"/>
    <property type="evidence" value="ECO:0007669"/>
    <property type="project" value="TreeGrafter"/>
</dbReference>
<protein>
    <recommendedName>
        <fullName evidence="5">Purine nucleoside phosphorylase</fullName>
        <ecNumber evidence="5">2.4.2.1</ecNumber>
    </recommendedName>
    <alternativeName>
        <fullName evidence="5">Inosine-guanosine phosphorylase</fullName>
    </alternativeName>
</protein>
<evidence type="ECO:0000313" key="8">
    <source>
        <dbReference type="EMBL" id="PNU19623.1"/>
    </source>
</evidence>
<dbReference type="SUPFAM" id="SSF53167">
    <property type="entry name" value="Purine and uridine phosphorylases"/>
    <property type="match status" value="1"/>
</dbReference>
<keyword evidence="4 5" id="KW-0808">Transferase</keyword>
<feature type="domain" description="Nucleoside phosphorylase" evidence="7">
    <location>
        <begin position="22"/>
        <end position="262"/>
    </location>
</feature>
<dbReference type="Gene3D" id="3.40.50.1580">
    <property type="entry name" value="Nucleoside phosphorylase domain"/>
    <property type="match status" value="1"/>
</dbReference>
<feature type="binding site" evidence="6">
    <location>
        <position position="228"/>
    </location>
    <ligand>
        <name>a purine D-ribonucleoside</name>
        <dbReference type="ChEBI" id="CHEBI:142355"/>
    </ligand>
</feature>
<organism evidence="8 9">
    <name type="scientific">Geothermobacter hydrogeniphilus</name>
    <dbReference type="NCBI Taxonomy" id="1969733"/>
    <lineage>
        <taxon>Bacteria</taxon>
        <taxon>Pseudomonadati</taxon>
        <taxon>Thermodesulfobacteriota</taxon>
        <taxon>Desulfuromonadia</taxon>
        <taxon>Desulfuromonadales</taxon>
        <taxon>Geothermobacteraceae</taxon>
        <taxon>Geothermobacter</taxon>
    </lineage>
</organism>
<dbReference type="CDD" id="cd09009">
    <property type="entry name" value="PNP-EcPNPII_like"/>
    <property type="match status" value="1"/>
</dbReference>
<comment type="caution">
    <text evidence="8">The sequence shown here is derived from an EMBL/GenBank/DDBJ whole genome shotgun (WGS) entry which is preliminary data.</text>
</comment>
<feature type="binding site" evidence="6">
    <location>
        <position position="28"/>
    </location>
    <ligand>
        <name>phosphate</name>
        <dbReference type="ChEBI" id="CHEBI:43474"/>
    </ligand>
</feature>
<gene>
    <name evidence="8" type="ORF">C2E25_11390</name>
</gene>
<dbReference type="InterPro" id="IPR011268">
    <property type="entry name" value="Purine_phosphorylase"/>
</dbReference>